<dbReference type="PROSITE" id="PS50853">
    <property type="entry name" value="FN3"/>
    <property type="match status" value="1"/>
</dbReference>
<dbReference type="Proteomes" id="UP000516361">
    <property type="component" value="Chromosome"/>
</dbReference>
<dbReference type="InterPro" id="IPR036116">
    <property type="entry name" value="FN3_sf"/>
</dbReference>
<dbReference type="SUPFAM" id="SSF49265">
    <property type="entry name" value="Fibronectin type III"/>
    <property type="match status" value="1"/>
</dbReference>
<evidence type="ECO:0000313" key="4">
    <source>
        <dbReference type="Proteomes" id="UP000516361"/>
    </source>
</evidence>
<feature type="signal peptide" evidence="1">
    <location>
        <begin position="1"/>
        <end position="23"/>
    </location>
</feature>
<dbReference type="SMART" id="SM00060">
    <property type="entry name" value="FN3"/>
    <property type="match status" value="1"/>
</dbReference>
<evidence type="ECO:0000259" key="2">
    <source>
        <dbReference type="PROSITE" id="PS50853"/>
    </source>
</evidence>
<dbReference type="EMBL" id="AP018712">
    <property type="protein sequence ID" value="BBE30085.1"/>
    <property type="molecule type" value="Genomic_DNA"/>
</dbReference>
<dbReference type="InterPro" id="IPR003961">
    <property type="entry name" value="FN3_dom"/>
</dbReference>
<dbReference type="InterPro" id="IPR013783">
    <property type="entry name" value="Ig-like_fold"/>
</dbReference>
<dbReference type="AlphaFoldDB" id="A0A7G1G2K2"/>
<accession>A0A7G1G2K2</accession>
<keyword evidence="4" id="KW-1185">Reference proteome</keyword>
<evidence type="ECO:0000256" key="1">
    <source>
        <dbReference type="SAM" id="SignalP"/>
    </source>
</evidence>
<evidence type="ECO:0000313" key="3">
    <source>
        <dbReference type="EMBL" id="BBE30085.1"/>
    </source>
</evidence>
<dbReference type="Gene3D" id="2.60.40.10">
    <property type="entry name" value="Immunoglobulins"/>
    <property type="match status" value="1"/>
</dbReference>
<reference evidence="3 4" key="1">
    <citation type="submission" date="2018-06" db="EMBL/GenBank/DDBJ databases">
        <title>Genome sequencing of Oceanotoga sp. sy52.</title>
        <authorList>
            <person name="Mori K."/>
        </authorList>
    </citation>
    <scope>NUCLEOTIDE SEQUENCE [LARGE SCALE GENOMIC DNA]</scope>
    <source>
        <strain evidence="4">sy52</strain>
    </source>
</reference>
<gene>
    <name evidence="3" type="ORF">OSSY52_02260</name>
</gene>
<organism evidence="3 4">
    <name type="scientific">Tepiditoga spiralis</name>
    <dbReference type="NCBI Taxonomy" id="2108365"/>
    <lineage>
        <taxon>Bacteria</taxon>
        <taxon>Thermotogati</taxon>
        <taxon>Thermotogota</taxon>
        <taxon>Thermotogae</taxon>
        <taxon>Petrotogales</taxon>
        <taxon>Petrotogaceae</taxon>
        <taxon>Tepiditoga</taxon>
    </lineage>
</organism>
<dbReference type="KEGG" id="ocy:OSSY52_02260"/>
<dbReference type="SUPFAM" id="SSF52317">
    <property type="entry name" value="Class I glutamine amidotransferase-like"/>
    <property type="match status" value="1"/>
</dbReference>
<protein>
    <recommendedName>
        <fullName evidence="2">Fibronectin type-III domain-containing protein</fullName>
    </recommendedName>
</protein>
<sequence>MKKFFTVVVLFLVFLFASCTKFNEVKSSKEFLMTRSISQKVLFDNAHSQTAGNADWTIRGGYSTLADDIKLLGYTVEEWGNDESGSGQIDDDAKITYDVLKNYFAYIIPEPNIPFTKAEQDAIIQYINDGGNVFFISDHEGADRNADGWDAVEIFNGFKKGTHTIDSKNSYTDDFVGRLGFRYEENNVYQAPVTDIRTHSITTNVSQVAVWNGSTHYMISNTINGVVYTSTTSAGPYIIAGTYGKGKFVSCGDSSMFNDGTRGDGTTDKYSGYFEYDNRTFASNVIRWFNQNSSSEGINAPNNLTVSSINTNSAKLMWSDNSQSELGYRIYLSTDNVNFIKTVELGENATSYTLNNLNSNTTYYIKVSVYYGNNEKESSIISFTTLQPFTNKKLYLTEVVDAYDYNYEYIEFYNNTSESINLNGCKLVLDRKRTDGTLYTPIEISLSGILKSKGFLIVARNSSKKNFQNYFGVRLSKNTIFINSNNKMYINKSEQRFVIKDSNGSIIDDNKTSKFLTNVLNNIKVRNDFINYGFEDINIVDEWTDYYDTSAGYLTQEQLNFIQ</sequence>
<proteinExistence type="predicted"/>
<dbReference type="InterPro" id="IPR001322">
    <property type="entry name" value="Lamin_tail_dom"/>
</dbReference>
<dbReference type="Pfam" id="PF00041">
    <property type="entry name" value="fn3"/>
    <property type="match status" value="1"/>
</dbReference>
<feature type="domain" description="Fibronectin type-III" evidence="2">
    <location>
        <begin position="300"/>
        <end position="388"/>
    </location>
</feature>
<dbReference type="RefSeq" id="WP_190615217.1">
    <property type="nucleotide sequence ID" value="NZ_AP018712.1"/>
</dbReference>
<dbReference type="Pfam" id="PF00932">
    <property type="entry name" value="LTD"/>
    <property type="match status" value="1"/>
</dbReference>
<name>A0A7G1G2K2_9BACT</name>
<dbReference type="InParanoid" id="A0A7G1G2K2"/>
<dbReference type="InterPro" id="IPR029062">
    <property type="entry name" value="Class_I_gatase-like"/>
</dbReference>
<dbReference type="CDD" id="cd00063">
    <property type="entry name" value="FN3"/>
    <property type="match status" value="1"/>
</dbReference>
<keyword evidence="1" id="KW-0732">Signal</keyword>
<feature type="chain" id="PRO_5028809311" description="Fibronectin type-III domain-containing protein" evidence="1">
    <location>
        <begin position="24"/>
        <end position="563"/>
    </location>
</feature>
<dbReference type="PROSITE" id="PS51257">
    <property type="entry name" value="PROKAR_LIPOPROTEIN"/>
    <property type="match status" value="1"/>
</dbReference>